<protein>
    <submittedName>
        <fullName evidence="1">Uncharacterized protein</fullName>
    </submittedName>
</protein>
<evidence type="ECO:0000313" key="1">
    <source>
        <dbReference type="EMBL" id="AWV07650.1"/>
    </source>
</evidence>
<reference evidence="1 2" key="1">
    <citation type="submission" date="2018-05" db="EMBL/GenBank/DDBJ databases">
        <title>The complete genome of Lysobacter maris HZ9B, a marine bacterium antagonistic against terrestrial plant pathogens.</title>
        <authorList>
            <person name="Zhang X.-Q."/>
        </authorList>
    </citation>
    <scope>NUCLEOTIDE SEQUENCE [LARGE SCALE GENOMIC DNA]</scope>
    <source>
        <strain evidence="1 2">HZ9B</strain>
    </source>
</reference>
<keyword evidence="2" id="KW-1185">Reference proteome</keyword>
<dbReference type="RefSeq" id="WP_111266738.1">
    <property type="nucleotide sequence ID" value="NZ_CP029843.1"/>
</dbReference>
<name>A0A2U9THS7_9GAMM</name>
<dbReference type="OrthoDB" id="8584052at2"/>
<dbReference type="Proteomes" id="UP000249447">
    <property type="component" value="Chromosome"/>
</dbReference>
<dbReference type="EMBL" id="CP029843">
    <property type="protein sequence ID" value="AWV07650.1"/>
    <property type="molecule type" value="Genomic_DNA"/>
</dbReference>
<proteinExistence type="predicted"/>
<accession>A0A2U9THS7</accession>
<organism evidence="1 2">
    <name type="scientific">Marilutibacter maris</name>
    <dbReference type="NCBI Taxonomy" id="1605891"/>
    <lineage>
        <taxon>Bacteria</taxon>
        <taxon>Pseudomonadati</taxon>
        <taxon>Pseudomonadota</taxon>
        <taxon>Gammaproteobacteria</taxon>
        <taxon>Lysobacterales</taxon>
        <taxon>Lysobacteraceae</taxon>
        <taxon>Marilutibacter</taxon>
    </lineage>
</organism>
<dbReference type="KEGG" id="lmb:C9I47_1963"/>
<gene>
    <name evidence="1" type="ORF">C9I47_1963</name>
</gene>
<evidence type="ECO:0000313" key="2">
    <source>
        <dbReference type="Proteomes" id="UP000249447"/>
    </source>
</evidence>
<dbReference type="AlphaFoldDB" id="A0A2U9THS7"/>
<sequence>MRLAPPPADVCLYPGHEHAGLLRSLSLAMSVLGERKALALALSGTGFDELGAIDLPPGPAGGLDRVRLRAAAPLYFAAKLEDAGLLPTAELIAGLFASGAITQPIGPVARMINDFWRARRERLSADERAAIYARAVEPPYFDRLMAALCEAIVAQADGSDIRERVVLETAIDALVEFLSQRVDPMAAMAARDIVENINQALGFMRDRMLQAAFGVQSLWSLVAIAGDARGQGAGPVQRHVDLGRAGQTVLLWLAEHAGTSAPLLDPGDFELIGAAQRWLSGRIESGTATAPMDMPVLPALPAVA</sequence>